<comment type="caution">
    <text evidence="9">The sequence shown here is derived from an EMBL/GenBank/DDBJ whole genome shotgun (WGS) entry which is preliminary data.</text>
</comment>
<feature type="domain" description="Type II secretion system protein GspF" evidence="8">
    <location>
        <begin position="197"/>
        <end position="317"/>
    </location>
</feature>
<evidence type="ECO:0000256" key="7">
    <source>
        <dbReference type="SAM" id="Phobius"/>
    </source>
</evidence>
<feature type="transmembrane region" description="Helical" evidence="7">
    <location>
        <begin position="101"/>
        <end position="121"/>
    </location>
</feature>
<keyword evidence="4 7" id="KW-0812">Transmembrane</keyword>
<evidence type="ECO:0000313" key="10">
    <source>
        <dbReference type="Proteomes" id="UP001596052"/>
    </source>
</evidence>
<evidence type="ECO:0000259" key="8">
    <source>
        <dbReference type="Pfam" id="PF00482"/>
    </source>
</evidence>
<organism evidence="9 10">
    <name type="scientific">Prosthecobacter fluviatilis</name>
    <dbReference type="NCBI Taxonomy" id="445931"/>
    <lineage>
        <taxon>Bacteria</taxon>
        <taxon>Pseudomonadati</taxon>
        <taxon>Verrucomicrobiota</taxon>
        <taxon>Verrucomicrobiia</taxon>
        <taxon>Verrucomicrobiales</taxon>
        <taxon>Verrucomicrobiaceae</taxon>
        <taxon>Prosthecobacter</taxon>
    </lineage>
</organism>
<proteinExistence type="inferred from homology"/>
<evidence type="ECO:0000256" key="1">
    <source>
        <dbReference type="ARBA" id="ARBA00004651"/>
    </source>
</evidence>
<evidence type="ECO:0000313" key="9">
    <source>
        <dbReference type="EMBL" id="MFC5453755.1"/>
    </source>
</evidence>
<evidence type="ECO:0000256" key="5">
    <source>
        <dbReference type="ARBA" id="ARBA00022989"/>
    </source>
</evidence>
<keyword evidence="10" id="KW-1185">Reference proteome</keyword>
<accession>A0ABW0KKC0</accession>
<dbReference type="Gene3D" id="1.20.81.30">
    <property type="entry name" value="Type II secretion system (T2SS), domain F"/>
    <property type="match status" value="2"/>
</dbReference>
<dbReference type="EMBL" id="JBHSMQ010000001">
    <property type="protein sequence ID" value="MFC5453755.1"/>
    <property type="molecule type" value="Genomic_DNA"/>
</dbReference>
<dbReference type="PANTHER" id="PTHR30012:SF0">
    <property type="entry name" value="TYPE II SECRETION SYSTEM PROTEIN F-RELATED"/>
    <property type="match status" value="1"/>
</dbReference>
<dbReference type="InterPro" id="IPR042094">
    <property type="entry name" value="T2SS_GspF_sf"/>
</dbReference>
<evidence type="ECO:0000256" key="6">
    <source>
        <dbReference type="ARBA" id="ARBA00023136"/>
    </source>
</evidence>
<dbReference type="InterPro" id="IPR018076">
    <property type="entry name" value="T2SS_GspF_dom"/>
</dbReference>
<name>A0ABW0KKC0_9BACT</name>
<keyword evidence="6 7" id="KW-0472">Membrane</keyword>
<keyword evidence="3" id="KW-1003">Cell membrane</keyword>
<feature type="transmembrane region" description="Helical" evidence="7">
    <location>
        <begin position="300"/>
        <end position="321"/>
    </location>
</feature>
<gene>
    <name evidence="9" type="ORF">ACFQDI_02705</name>
</gene>
<feature type="transmembrane region" description="Helical" evidence="7">
    <location>
        <begin position="141"/>
        <end position="162"/>
    </location>
</feature>
<keyword evidence="5 7" id="KW-1133">Transmembrane helix</keyword>
<dbReference type="RefSeq" id="WP_377163141.1">
    <property type="nucleotide sequence ID" value="NZ_JBHSMQ010000001.1"/>
</dbReference>
<feature type="domain" description="Type II secretion system protein GspF" evidence="8">
    <location>
        <begin position="10"/>
        <end position="123"/>
    </location>
</feature>
<dbReference type="Pfam" id="PF00482">
    <property type="entry name" value="T2SSF"/>
    <property type="match status" value="2"/>
</dbReference>
<evidence type="ECO:0000256" key="3">
    <source>
        <dbReference type="ARBA" id="ARBA00022475"/>
    </source>
</evidence>
<comment type="similarity">
    <text evidence="2">Belongs to the GSP F family.</text>
</comment>
<reference evidence="10" key="1">
    <citation type="journal article" date="2019" name="Int. J. Syst. Evol. Microbiol.">
        <title>The Global Catalogue of Microorganisms (GCM) 10K type strain sequencing project: providing services to taxonomists for standard genome sequencing and annotation.</title>
        <authorList>
            <consortium name="The Broad Institute Genomics Platform"/>
            <consortium name="The Broad Institute Genome Sequencing Center for Infectious Disease"/>
            <person name="Wu L."/>
            <person name="Ma J."/>
        </authorList>
    </citation>
    <scope>NUCLEOTIDE SEQUENCE [LARGE SCALE GENOMIC DNA]</scope>
    <source>
        <strain evidence="10">CGMCC 4.1469</strain>
    </source>
</reference>
<dbReference type="PANTHER" id="PTHR30012">
    <property type="entry name" value="GENERAL SECRETION PATHWAY PROTEIN"/>
    <property type="match status" value="1"/>
</dbReference>
<evidence type="ECO:0000256" key="4">
    <source>
        <dbReference type="ARBA" id="ARBA00022692"/>
    </source>
</evidence>
<sequence>MKLSEKALLYRELAKLVGANFHLDRSLELLLKQQPSHARRTWLQGLQLGLKEGKGVAASIAAHCGAFSDALEFALIDAGERSGRLGDAFSHLSRYFEAWHVAVKQALGAMVYPLVLAHLGIVLPELPTIVTSSMDGKPYSLAGIFTPLATLWLVLLSLFLLWRWLSRLGAQSAAVDLWLGRLPLIGSVRRHWALARFSQVFHACLLASMRITETMQLAGSASHSGLLRHAARDAAQRIAAGETISGAMADVHGFPVVFVHGIATAEEAGTLDHEMNRWAAAESIEAGDAVQRAAQWLPKIAYGVVVVYVVYRIIGMMSGFYGGMARQMDGF</sequence>
<comment type="subcellular location">
    <subcellularLocation>
        <location evidence="1">Cell membrane</location>
        <topology evidence="1">Multi-pass membrane protein</topology>
    </subcellularLocation>
</comment>
<dbReference type="InterPro" id="IPR003004">
    <property type="entry name" value="GspF/PilC"/>
</dbReference>
<protein>
    <submittedName>
        <fullName evidence="9">Type II secretion system F family protein</fullName>
    </submittedName>
</protein>
<dbReference type="Proteomes" id="UP001596052">
    <property type="component" value="Unassembled WGS sequence"/>
</dbReference>
<evidence type="ECO:0000256" key="2">
    <source>
        <dbReference type="ARBA" id="ARBA00005745"/>
    </source>
</evidence>